<gene>
    <name evidence="2" type="ORF">LJ207_11725</name>
</gene>
<dbReference type="RefSeq" id="WP_229346683.1">
    <property type="nucleotide sequence ID" value="NZ_JAJFAT010000025.1"/>
</dbReference>
<organism evidence="2 3">
    <name type="scientific">Halanaerobium polyolivorans</name>
    <dbReference type="NCBI Taxonomy" id="2886943"/>
    <lineage>
        <taxon>Bacteria</taxon>
        <taxon>Bacillati</taxon>
        <taxon>Bacillota</taxon>
        <taxon>Clostridia</taxon>
        <taxon>Halanaerobiales</taxon>
        <taxon>Halanaerobiaceae</taxon>
        <taxon>Halanaerobium</taxon>
    </lineage>
</organism>
<dbReference type="SUPFAM" id="SSF88713">
    <property type="entry name" value="Glycoside hydrolase/deacetylase"/>
    <property type="match status" value="1"/>
</dbReference>
<dbReference type="InterPro" id="IPR011330">
    <property type="entry name" value="Glyco_hydro/deAcase_b/a-brl"/>
</dbReference>
<dbReference type="AlphaFoldDB" id="A0AAW4X2D5"/>
<dbReference type="PANTHER" id="PTHR10587">
    <property type="entry name" value="GLYCOSYL TRANSFERASE-RELATED"/>
    <property type="match status" value="1"/>
</dbReference>
<dbReference type="Pfam" id="PF01522">
    <property type="entry name" value="Polysacc_deac_1"/>
    <property type="match status" value="1"/>
</dbReference>
<evidence type="ECO:0000313" key="3">
    <source>
        <dbReference type="Proteomes" id="UP001199296"/>
    </source>
</evidence>
<feature type="domain" description="NodB homology" evidence="1">
    <location>
        <begin position="66"/>
        <end position="249"/>
    </location>
</feature>
<dbReference type="EMBL" id="JAJFAT010000025">
    <property type="protein sequence ID" value="MCC3145983.1"/>
    <property type="molecule type" value="Genomic_DNA"/>
</dbReference>
<dbReference type="InterPro" id="IPR002509">
    <property type="entry name" value="NODB_dom"/>
</dbReference>
<evidence type="ECO:0000313" key="2">
    <source>
        <dbReference type="EMBL" id="MCC3145983.1"/>
    </source>
</evidence>
<reference evidence="2 3" key="1">
    <citation type="submission" date="2021-10" db="EMBL/GenBank/DDBJ databases">
        <authorList>
            <person name="Grouzdev D.S."/>
            <person name="Pantiukh K.S."/>
            <person name="Krutkina M.S."/>
        </authorList>
    </citation>
    <scope>NUCLEOTIDE SEQUENCE [LARGE SCALE GENOMIC DNA]</scope>
    <source>
        <strain evidence="2 3">Z-7514</strain>
    </source>
</reference>
<dbReference type="CDD" id="cd10917">
    <property type="entry name" value="CE4_NodB_like_6s_7s"/>
    <property type="match status" value="1"/>
</dbReference>
<dbReference type="InterPro" id="IPR050248">
    <property type="entry name" value="Polysacc_deacetylase_ArnD"/>
</dbReference>
<dbReference type="Gene3D" id="3.20.20.370">
    <property type="entry name" value="Glycoside hydrolase/deacetylase"/>
    <property type="match status" value="1"/>
</dbReference>
<sequence>MNKRFIFMLSIILLFALIIGDSGLAAEEYPQLYNYLEGAEEFKENVERQAVEFADTFHLSANTEEKVVALTFDDGPHSIYTEKILDILDEYKIKASFFMIGNRIDRYSGLVEKVSNKGHYVGNHSYNHPNFSDMQDEIVFAEEIYPTSEIIEKVTGNYPKIIRPPYGSISDSQIEHLKEENWQIINWSVDTFDWKSELNDPQQMYEEIIKNHHPGMVILMHDSSGGSGNGLDMLPQLIETLQDKGYEFLTVKDLLYLYNN</sequence>
<protein>
    <submittedName>
        <fullName evidence="2">Polysaccharide deacetylase family protein</fullName>
    </submittedName>
</protein>
<proteinExistence type="predicted"/>
<dbReference type="GO" id="GO:0005975">
    <property type="term" value="P:carbohydrate metabolic process"/>
    <property type="evidence" value="ECO:0007669"/>
    <property type="project" value="InterPro"/>
</dbReference>
<dbReference type="PROSITE" id="PS51677">
    <property type="entry name" value="NODB"/>
    <property type="match status" value="1"/>
</dbReference>
<dbReference type="GO" id="GO:0016810">
    <property type="term" value="F:hydrolase activity, acting on carbon-nitrogen (but not peptide) bonds"/>
    <property type="evidence" value="ECO:0007669"/>
    <property type="project" value="InterPro"/>
</dbReference>
<dbReference type="Proteomes" id="UP001199296">
    <property type="component" value="Unassembled WGS sequence"/>
</dbReference>
<evidence type="ECO:0000259" key="1">
    <source>
        <dbReference type="PROSITE" id="PS51677"/>
    </source>
</evidence>
<name>A0AAW4X2D5_9FIRM</name>
<accession>A0AAW4X2D5</accession>
<keyword evidence="3" id="KW-1185">Reference proteome</keyword>
<comment type="caution">
    <text evidence="2">The sequence shown here is derived from an EMBL/GenBank/DDBJ whole genome shotgun (WGS) entry which is preliminary data.</text>
</comment>